<gene>
    <name evidence="1" type="ORF">UFOPK1505_00307</name>
</gene>
<reference evidence="1" key="1">
    <citation type="submission" date="2020-05" db="EMBL/GenBank/DDBJ databases">
        <authorList>
            <person name="Chiriac C."/>
            <person name="Salcher M."/>
            <person name="Ghai R."/>
            <person name="Kavagutti S V."/>
        </authorList>
    </citation>
    <scope>NUCLEOTIDE SEQUENCE</scope>
</reference>
<dbReference type="EMBL" id="CAEZSS010000038">
    <property type="protein sequence ID" value="CAB4543011.1"/>
    <property type="molecule type" value="Genomic_DNA"/>
</dbReference>
<dbReference type="AlphaFoldDB" id="A0A6J6BV18"/>
<name>A0A6J6BV18_9ZZZZ</name>
<sequence length="79" mass="8465">MSFRFSAIVLPVTVKQSPCNRPASSKALRITGIPPTLSTSVITYFPNGFKSPSNGSFEPTLWKSSSVKSTSASWAIANK</sequence>
<accession>A0A6J6BV18</accession>
<evidence type="ECO:0000313" key="1">
    <source>
        <dbReference type="EMBL" id="CAB4543011.1"/>
    </source>
</evidence>
<protein>
    <submittedName>
        <fullName evidence="1">Unannotated protein</fullName>
    </submittedName>
</protein>
<organism evidence="1">
    <name type="scientific">freshwater metagenome</name>
    <dbReference type="NCBI Taxonomy" id="449393"/>
    <lineage>
        <taxon>unclassified sequences</taxon>
        <taxon>metagenomes</taxon>
        <taxon>ecological metagenomes</taxon>
    </lineage>
</organism>
<proteinExistence type="predicted"/>